<dbReference type="STRING" id="1797291.A2V47_07710"/>
<dbReference type="PANTHER" id="PTHR33215">
    <property type="entry name" value="PROTEIN DISTAL ANTENNA"/>
    <property type="match status" value="1"/>
</dbReference>
<dbReference type="InterPro" id="IPR009057">
    <property type="entry name" value="Homeodomain-like_sf"/>
</dbReference>
<organism evidence="2 3">
    <name type="scientific">Candidatus Sediminicultor quintus</name>
    <dbReference type="NCBI Taxonomy" id="1797291"/>
    <lineage>
        <taxon>Bacteria</taxon>
        <taxon>Pseudomonadati</taxon>
        <taxon>Atribacterota</taxon>
        <taxon>Candidatus Phoenicimicrobiia</taxon>
        <taxon>Candidatus Pheonicimicrobiales</taxon>
        <taxon>Candidatus Phoenicimicrobiaceae</taxon>
        <taxon>Candidatus Sediminicultor</taxon>
    </lineage>
</organism>
<evidence type="ECO:0000313" key="2">
    <source>
        <dbReference type="EMBL" id="OGD16067.1"/>
    </source>
</evidence>
<dbReference type="PANTHER" id="PTHR33215:SF13">
    <property type="entry name" value="PROTEIN DISTAL ANTENNA"/>
    <property type="match status" value="1"/>
</dbReference>
<gene>
    <name evidence="2" type="ORF">A2V47_07710</name>
</gene>
<dbReference type="GO" id="GO:0004803">
    <property type="term" value="F:transposase activity"/>
    <property type="evidence" value="ECO:0007669"/>
    <property type="project" value="InterPro"/>
</dbReference>
<dbReference type="AlphaFoldDB" id="A0A1F5ADU6"/>
<dbReference type="InterPro" id="IPR002514">
    <property type="entry name" value="Transposase_8"/>
</dbReference>
<reference evidence="2 3" key="1">
    <citation type="journal article" date="2016" name="Nat. Commun.">
        <title>Thousands of microbial genomes shed light on interconnected biogeochemical processes in an aquifer system.</title>
        <authorList>
            <person name="Anantharaman K."/>
            <person name="Brown C.T."/>
            <person name="Hug L.A."/>
            <person name="Sharon I."/>
            <person name="Castelle C.J."/>
            <person name="Probst A.J."/>
            <person name="Thomas B.C."/>
            <person name="Singh A."/>
            <person name="Wilkins M.J."/>
            <person name="Karaoz U."/>
            <person name="Brodie E.L."/>
            <person name="Williams K.H."/>
            <person name="Hubbard S.S."/>
            <person name="Banfield J.F."/>
        </authorList>
    </citation>
    <scope>NUCLEOTIDE SEQUENCE [LARGE SCALE GENOMIC DNA]</scope>
</reference>
<comment type="caution">
    <text evidence="2">The sequence shown here is derived from an EMBL/GenBank/DDBJ whole genome shotgun (WGS) entry which is preliminary data.</text>
</comment>
<proteinExistence type="predicted"/>
<evidence type="ECO:0000256" key="1">
    <source>
        <dbReference type="SAM" id="Coils"/>
    </source>
</evidence>
<dbReference type="Pfam" id="PF01527">
    <property type="entry name" value="HTH_Tnp_1"/>
    <property type="match status" value="1"/>
</dbReference>
<dbReference type="GO" id="GO:0003677">
    <property type="term" value="F:DNA binding"/>
    <property type="evidence" value="ECO:0007669"/>
    <property type="project" value="InterPro"/>
</dbReference>
<evidence type="ECO:0000313" key="3">
    <source>
        <dbReference type="Proteomes" id="UP000177701"/>
    </source>
</evidence>
<accession>A0A1F5ADU6</accession>
<protein>
    <submittedName>
        <fullName evidence="2">Transposase</fullName>
    </submittedName>
</protein>
<dbReference type="Proteomes" id="UP000177701">
    <property type="component" value="Unassembled WGS sequence"/>
</dbReference>
<keyword evidence="1" id="KW-0175">Coiled coil</keyword>
<dbReference type="SUPFAM" id="SSF46689">
    <property type="entry name" value="Homeodomain-like"/>
    <property type="match status" value="1"/>
</dbReference>
<feature type="coiled-coil region" evidence="1">
    <location>
        <begin position="64"/>
        <end position="91"/>
    </location>
</feature>
<dbReference type="InterPro" id="IPR051839">
    <property type="entry name" value="RD_transcriptional_regulator"/>
</dbReference>
<sequence length="99" mass="11624">MDNKKKQFTQEFKKEAVEYSVSSGKTVEEVARDLGISHHNLTRWRKEYRKDGELAFPGHGKENLTPQEEKVRKLQKELNDIQIERDILKKALAIFTKKP</sequence>
<dbReference type="GO" id="GO:0006313">
    <property type="term" value="P:DNA transposition"/>
    <property type="evidence" value="ECO:0007669"/>
    <property type="project" value="InterPro"/>
</dbReference>
<name>A0A1F5ADU6_9BACT</name>
<dbReference type="Gene3D" id="1.10.10.60">
    <property type="entry name" value="Homeodomain-like"/>
    <property type="match status" value="1"/>
</dbReference>
<dbReference type="EMBL" id="MEYH01000041">
    <property type="protein sequence ID" value="OGD16067.1"/>
    <property type="molecule type" value="Genomic_DNA"/>
</dbReference>